<evidence type="ECO:0000256" key="6">
    <source>
        <dbReference type="ARBA" id="ARBA00038445"/>
    </source>
</evidence>
<evidence type="ECO:0000256" key="1">
    <source>
        <dbReference type="ARBA" id="ARBA00004273"/>
    </source>
</evidence>
<dbReference type="Proteomes" id="UP000289738">
    <property type="component" value="Chromosome A07"/>
</dbReference>
<evidence type="ECO:0000256" key="7">
    <source>
        <dbReference type="ARBA" id="ARBA00054895"/>
    </source>
</evidence>
<keyword evidence="2" id="KW-0999">Mitochondrion inner membrane</keyword>
<evidence type="ECO:0000313" key="12">
    <source>
        <dbReference type="Proteomes" id="UP000289738"/>
    </source>
</evidence>
<comment type="subcellular location">
    <subcellularLocation>
        <location evidence="1">Mitochondrion inner membrane</location>
    </subcellularLocation>
</comment>
<feature type="active site" evidence="9">
    <location>
        <position position="92"/>
    </location>
</feature>
<dbReference type="Gramene" id="arahy.Tifrunner.gnm2.ann2.Ah18g234200.1">
    <property type="protein sequence ID" value="arahy.Tifrunner.gnm2.ann2.Ah18g234200.1-CDS"/>
    <property type="gene ID" value="arahy.Tifrunner.gnm2.ann2.Ah18g234200"/>
</dbReference>
<name>A0A445CHN4_ARAHY</name>
<evidence type="ECO:0000256" key="2">
    <source>
        <dbReference type="ARBA" id="ARBA00022792"/>
    </source>
</evidence>
<dbReference type="Pfam" id="PF10502">
    <property type="entry name" value="Peptidase_S26"/>
    <property type="match status" value="2"/>
</dbReference>
<dbReference type="InterPro" id="IPR019533">
    <property type="entry name" value="Peptidase_S26"/>
</dbReference>
<dbReference type="SUPFAM" id="SSF51306">
    <property type="entry name" value="LexA/Signal peptidase"/>
    <property type="match status" value="1"/>
</dbReference>
<dbReference type="OrthoDB" id="308440at2759"/>
<dbReference type="AlphaFoldDB" id="A0A445CHN4"/>
<keyword evidence="3" id="KW-0378">Hydrolase</keyword>
<evidence type="ECO:0000256" key="8">
    <source>
        <dbReference type="ARBA" id="ARBA00064368"/>
    </source>
</evidence>
<gene>
    <name evidence="11" type="ORF">Ahy_A07g037023</name>
</gene>
<comment type="similarity">
    <text evidence="6">Belongs to the peptidase S26 family. IMP1 subfamily.</text>
</comment>
<comment type="function">
    <text evidence="7">Catalyzes the removal of transit peptides required for the targeting of proteins from the mitochondrial matrix, across the inner membrane, into the inter-membrane space.</text>
</comment>
<feature type="domain" description="Peptidase S26" evidence="10">
    <location>
        <begin position="113"/>
        <end position="156"/>
    </location>
</feature>
<dbReference type="Gene3D" id="2.10.109.10">
    <property type="entry name" value="Umud Fragment, subunit A"/>
    <property type="match status" value="1"/>
</dbReference>
<evidence type="ECO:0000313" key="11">
    <source>
        <dbReference type="EMBL" id="RYR50417.1"/>
    </source>
</evidence>
<proteinExistence type="inferred from homology"/>
<dbReference type="GO" id="GO:0006627">
    <property type="term" value="P:protein processing involved in protein targeting to mitochondrion"/>
    <property type="evidence" value="ECO:0007669"/>
    <property type="project" value="TreeGrafter"/>
</dbReference>
<comment type="subunit">
    <text evidence="8">Heterodimer of 2 subunits, IMP1A/B and IMP12.</text>
</comment>
<dbReference type="GO" id="GO:0042720">
    <property type="term" value="C:mitochondrial inner membrane peptidase complex"/>
    <property type="evidence" value="ECO:0007669"/>
    <property type="project" value="TreeGrafter"/>
</dbReference>
<dbReference type="NCBIfam" id="TIGR02227">
    <property type="entry name" value="sigpep_I_bact"/>
    <property type="match status" value="1"/>
</dbReference>
<feature type="active site" evidence="9">
    <location>
        <position position="48"/>
    </location>
</feature>
<dbReference type="FunFam" id="2.10.109.10:FF:000014">
    <property type="entry name" value="Inner membrane protease subunit 1"/>
    <property type="match status" value="1"/>
</dbReference>
<dbReference type="PANTHER" id="PTHR12383">
    <property type="entry name" value="PROTEASE FAMILY S26 MITOCHONDRIAL INNER MEMBRANE PROTEASE-RELATED"/>
    <property type="match status" value="1"/>
</dbReference>
<evidence type="ECO:0000256" key="9">
    <source>
        <dbReference type="PIRSR" id="PIRSR600223-1"/>
    </source>
</evidence>
<accession>A0A445CHN4</accession>
<dbReference type="CDD" id="cd06530">
    <property type="entry name" value="S26_SPase_I"/>
    <property type="match status" value="1"/>
</dbReference>
<dbReference type="InterPro" id="IPR000223">
    <property type="entry name" value="Pept_S26A_signal_pept_1"/>
</dbReference>
<evidence type="ECO:0000256" key="4">
    <source>
        <dbReference type="ARBA" id="ARBA00023128"/>
    </source>
</evidence>
<keyword evidence="5" id="KW-0472">Membrane</keyword>
<dbReference type="STRING" id="3818.A0A445CHN4"/>
<evidence type="ECO:0000256" key="5">
    <source>
        <dbReference type="ARBA" id="ARBA00023136"/>
    </source>
</evidence>
<protein>
    <recommendedName>
        <fullName evidence="10">Peptidase S26 domain-containing protein</fullName>
    </recommendedName>
</protein>
<dbReference type="InterPro" id="IPR052064">
    <property type="entry name" value="Mito_IMP1_subunit"/>
</dbReference>
<dbReference type="SMR" id="A0A445CHN4"/>
<feature type="domain" description="Peptidase S26" evidence="10">
    <location>
        <begin position="25"/>
        <end position="106"/>
    </location>
</feature>
<dbReference type="Gramene" id="arahy.Tifrunner.gnm2.ann2.Ah07g306800.1">
    <property type="protein sequence ID" value="arahy.Tifrunner.gnm2.ann2.Ah07g306800.1-CDS"/>
    <property type="gene ID" value="arahy.Tifrunner.gnm2.ann2.Ah07g306800"/>
</dbReference>
<reference evidence="11 12" key="1">
    <citation type="submission" date="2019-01" db="EMBL/GenBank/DDBJ databases">
        <title>Sequencing of cultivated peanut Arachis hypogaea provides insights into genome evolution and oil improvement.</title>
        <authorList>
            <person name="Chen X."/>
        </authorList>
    </citation>
    <scope>NUCLEOTIDE SEQUENCE [LARGE SCALE GENOMIC DNA]</scope>
    <source>
        <strain evidence="12">cv. Fuhuasheng</strain>
        <tissue evidence="11">Leaves</tissue>
    </source>
</reference>
<dbReference type="EMBL" id="SDMP01000007">
    <property type="protein sequence ID" value="RYR50417.1"/>
    <property type="molecule type" value="Genomic_DNA"/>
</dbReference>
<evidence type="ECO:0000256" key="3">
    <source>
        <dbReference type="ARBA" id="ARBA00022801"/>
    </source>
</evidence>
<dbReference type="InterPro" id="IPR036286">
    <property type="entry name" value="LexA/Signal_pep-like_sf"/>
</dbReference>
<dbReference type="PRINTS" id="PR00727">
    <property type="entry name" value="LEADERPTASE"/>
</dbReference>
<evidence type="ECO:0000259" key="10">
    <source>
        <dbReference type="Pfam" id="PF10502"/>
    </source>
</evidence>
<keyword evidence="4" id="KW-0496">Mitochondrion</keyword>
<comment type="caution">
    <text evidence="11">The sequence shown here is derived from an EMBL/GenBank/DDBJ whole genome shotgun (WGS) entry which is preliminary data.</text>
</comment>
<dbReference type="GO" id="GO:0006465">
    <property type="term" value="P:signal peptide processing"/>
    <property type="evidence" value="ECO:0007669"/>
    <property type="project" value="InterPro"/>
</dbReference>
<dbReference type="GO" id="GO:0004252">
    <property type="term" value="F:serine-type endopeptidase activity"/>
    <property type="evidence" value="ECO:0007669"/>
    <property type="project" value="InterPro"/>
</dbReference>
<organism evidence="11 12">
    <name type="scientific">Arachis hypogaea</name>
    <name type="common">Peanut</name>
    <dbReference type="NCBI Taxonomy" id="3818"/>
    <lineage>
        <taxon>Eukaryota</taxon>
        <taxon>Viridiplantae</taxon>
        <taxon>Streptophyta</taxon>
        <taxon>Embryophyta</taxon>
        <taxon>Tracheophyta</taxon>
        <taxon>Spermatophyta</taxon>
        <taxon>Magnoliopsida</taxon>
        <taxon>eudicotyledons</taxon>
        <taxon>Gunneridae</taxon>
        <taxon>Pentapetalae</taxon>
        <taxon>rosids</taxon>
        <taxon>fabids</taxon>
        <taxon>Fabales</taxon>
        <taxon>Fabaceae</taxon>
        <taxon>Papilionoideae</taxon>
        <taxon>50 kb inversion clade</taxon>
        <taxon>dalbergioids sensu lato</taxon>
        <taxon>Dalbergieae</taxon>
        <taxon>Pterocarpus clade</taxon>
        <taxon>Arachis</taxon>
    </lineage>
</organism>
<dbReference type="PANTHER" id="PTHR12383:SF16">
    <property type="entry name" value="MITOCHONDRIAL INNER MEMBRANE PROTEASE SUBUNIT 1"/>
    <property type="match status" value="1"/>
</dbReference>
<sequence length="166" mass="18572">MKLVSYMSQWRGIAKEAMDRTAIAVKFLCCLHITDTYFCSPTHVYGPSMLPTLNMVGDIVLVEHVSQRLGKVRHGDLVVIRSPLDPKRCLTKRIMGMEGDTVTYFDPMLGDATRVAVVPKGHVWIQGDNIFASHDSRHFGPVPYGLIQGKVFFRVWPLDCLGVPGQ</sequence>
<keyword evidence="12" id="KW-1185">Reference proteome</keyword>